<evidence type="ECO:0000313" key="1">
    <source>
        <dbReference type="EnsemblMetazoa" id="Aqu2.1.29503_001"/>
    </source>
</evidence>
<sequence>MVGFVDLGEVNNHLLMFEQAVRGKEDYNSPDVANSILVFMVKKLFHPFRFVYAQFPCASIAGELLFNPFWESVFRLENIGFKVLSESVGKALCWTGGPEWLEEVFLPYLDEWEESVAARKGFSAVKLSWDIVYKDVREPTEELLTYFREPSNV</sequence>
<dbReference type="EnsemblMetazoa" id="Aqu2.1.29503_001">
    <property type="protein sequence ID" value="Aqu2.1.29503_001"/>
    <property type="gene ID" value="Aqu2.1.29503"/>
</dbReference>
<name>A0A1X7UP11_AMPQE</name>
<dbReference type="AlphaFoldDB" id="A0A1X7UP11"/>
<dbReference type="InParanoid" id="A0A1X7UP11"/>
<organism evidence="1">
    <name type="scientific">Amphimedon queenslandica</name>
    <name type="common">Sponge</name>
    <dbReference type="NCBI Taxonomy" id="400682"/>
    <lineage>
        <taxon>Eukaryota</taxon>
        <taxon>Metazoa</taxon>
        <taxon>Porifera</taxon>
        <taxon>Demospongiae</taxon>
        <taxon>Heteroscleromorpha</taxon>
        <taxon>Haplosclerida</taxon>
        <taxon>Niphatidae</taxon>
        <taxon>Amphimedon</taxon>
    </lineage>
</organism>
<protein>
    <submittedName>
        <fullName evidence="1">Uncharacterized protein</fullName>
    </submittedName>
</protein>
<reference evidence="1" key="1">
    <citation type="submission" date="2017-05" db="UniProtKB">
        <authorList>
            <consortium name="EnsemblMetazoa"/>
        </authorList>
    </citation>
    <scope>IDENTIFICATION</scope>
</reference>
<proteinExistence type="predicted"/>
<accession>A0A1X7UP11</accession>